<evidence type="ECO:0000256" key="4">
    <source>
        <dbReference type="SAM" id="MobiDB-lite"/>
    </source>
</evidence>
<dbReference type="InterPro" id="IPR019734">
    <property type="entry name" value="TPR_rpt"/>
</dbReference>
<dbReference type="InterPro" id="IPR050754">
    <property type="entry name" value="FKBP4/5/8-like"/>
</dbReference>
<accession>A0ABP1GAC1</accession>
<keyword evidence="3" id="KW-0697">Rotamase</keyword>
<organism evidence="6 7">
    <name type="scientific">Coccomyxa viridis</name>
    <dbReference type="NCBI Taxonomy" id="1274662"/>
    <lineage>
        <taxon>Eukaryota</taxon>
        <taxon>Viridiplantae</taxon>
        <taxon>Chlorophyta</taxon>
        <taxon>core chlorophytes</taxon>
        <taxon>Trebouxiophyceae</taxon>
        <taxon>Trebouxiophyceae incertae sedis</taxon>
        <taxon>Coccomyxaceae</taxon>
        <taxon>Coccomyxa</taxon>
    </lineage>
</organism>
<name>A0ABP1GAC1_9CHLO</name>
<dbReference type="InterPro" id="IPR011990">
    <property type="entry name" value="TPR-like_helical_dom_sf"/>
</dbReference>
<evidence type="ECO:0000259" key="5">
    <source>
        <dbReference type="PROSITE" id="PS50059"/>
    </source>
</evidence>
<evidence type="ECO:0000256" key="2">
    <source>
        <dbReference type="ARBA" id="ARBA00022803"/>
    </source>
</evidence>
<proteinExistence type="predicted"/>
<protein>
    <recommendedName>
        <fullName evidence="3">peptidylprolyl isomerase</fullName>
        <ecNumber evidence="3">5.2.1.8</ecNumber>
    </recommendedName>
</protein>
<dbReference type="EC" id="5.2.1.8" evidence="3"/>
<evidence type="ECO:0000313" key="7">
    <source>
        <dbReference type="Proteomes" id="UP001497392"/>
    </source>
</evidence>
<keyword evidence="7" id="KW-1185">Reference proteome</keyword>
<evidence type="ECO:0000256" key="1">
    <source>
        <dbReference type="ARBA" id="ARBA00022737"/>
    </source>
</evidence>
<comment type="caution">
    <text evidence="6">The sequence shown here is derived from an EMBL/GenBank/DDBJ whole genome shotgun (WGS) entry which is preliminary data.</text>
</comment>
<sequence>MAKKLLEYVELLKHPPQAPSFEPEIDDLDAEQDRKIRELDDLHSGAIRKGALPDSRPEGDAHPQDGDLVFFHLTVRREDERVLETTRLSEDGMEGSGVPKAFMLGKGQRMPRGWELALYDMRKGEKARLMMRPEYGYAMKDCKVAPPQGCPKDAEYIFDMHLVNWVNKDSARVASDDGDVYKVTIAEADSWETPRPPFEVEVSCTARVPSSSGRPGQGQTYFSSQPGEPLHWVVGSNKVPSGFEEGVCSLAKGERAYISCPASRARLKDSGAHLPDPPDGVDRVEYEVELLSMIQVRDLTGTGEITKRRIKEGVGEFPIDCPLEDCAVRVHYTARLAGTDQVLHSTRGSDGSAAPLEFNTGMDEVPEAIDMAVRLMTPQETSLVSAAARYAFDGRSDRPKNIPEGADIDFELELLDFDKQPNWHDAGPDDKIRRAQMLKEQGNAIFKQGAAQYARARSKWTKALKMLDNAFDLDTEEQMSAASKVKVDSMTNMAMTAYKERDFSECFKWCDKALREVNDHPKALYRRATANAALLNYEAALEDFRLCKEVSPALAKDVDREVALMDRQRREADVKQKQALKGFLGK</sequence>
<dbReference type="PROSITE" id="PS50059">
    <property type="entry name" value="FKBP_PPIASE"/>
    <property type="match status" value="2"/>
</dbReference>
<feature type="region of interest" description="Disordered" evidence="4">
    <location>
        <begin position="39"/>
        <end position="64"/>
    </location>
</feature>
<keyword evidence="3" id="KW-0413">Isomerase</keyword>
<dbReference type="PANTHER" id="PTHR46512:SF8">
    <property type="entry name" value="PEPTIDYLPROLYL ISOMERASE"/>
    <property type="match status" value="1"/>
</dbReference>
<reference evidence="6 7" key="1">
    <citation type="submission" date="2024-06" db="EMBL/GenBank/DDBJ databases">
        <authorList>
            <person name="Kraege A."/>
            <person name="Thomma B."/>
        </authorList>
    </citation>
    <scope>NUCLEOTIDE SEQUENCE [LARGE SCALE GENOMIC DNA]</scope>
</reference>
<comment type="catalytic activity">
    <reaction evidence="3">
        <text>[protein]-peptidylproline (omega=180) = [protein]-peptidylproline (omega=0)</text>
        <dbReference type="Rhea" id="RHEA:16237"/>
        <dbReference type="Rhea" id="RHEA-COMP:10747"/>
        <dbReference type="Rhea" id="RHEA-COMP:10748"/>
        <dbReference type="ChEBI" id="CHEBI:83833"/>
        <dbReference type="ChEBI" id="CHEBI:83834"/>
        <dbReference type="EC" id="5.2.1.8"/>
    </reaction>
</comment>
<dbReference type="InterPro" id="IPR046357">
    <property type="entry name" value="PPIase_dom_sf"/>
</dbReference>
<dbReference type="Gene3D" id="3.10.50.40">
    <property type="match status" value="3"/>
</dbReference>
<evidence type="ECO:0000313" key="6">
    <source>
        <dbReference type="EMBL" id="CAL5229159.1"/>
    </source>
</evidence>
<dbReference type="SMART" id="SM00028">
    <property type="entry name" value="TPR"/>
    <property type="match status" value="3"/>
</dbReference>
<feature type="domain" description="PPIase FKBP-type" evidence="5">
    <location>
        <begin position="66"/>
        <end position="166"/>
    </location>
</feature>
<dbReference type="Proteomes" id="UP001497392">
    <property type="component" value="Unassembled WGS sequence"/>
</dbReference>
<dbReference type="EMBL" id="CAXHTA020000020">
    <property type="protein sequence ID" value="CAL5229159.1"/>
    <property type="molecule type" value="Genomic_DNA"/>
</dbReference>
<dbReference type="InterPro" id="IPR001179">
    <property type="entry name" value="PPIase_FKBP_dom"/>
</dbReference>
<evidence type="ECO:0000256" key="3">
    <source>
        <dbReference type="PROSITE-ProRule" id="PRU00277"/>
    </source>
</evidence>
<keyword evidence="1" id="KW-0677">Repeat</keyword>
<dbReference type="Pfam" id="PF00254">
    <property type="entry name" value="FKBP_C"/>
    <property type="match status" value="3"/>
</dbReference>
<dbReference type="SUPFAM" id="SSF54534">
    <property type="entry name" value="FKBP-like"/>
    <property type="match status" value="3"/>
</dbReference>
<dbReference type="Gene3D" id="1.25.40.10">
    <property type="entry name" value="Tetratricopeptide repeat domain"/>
    <property type="match status" value="1"/>
</dbReference>
<gene>
    <name evidence="6" type="primary">g12433</name>
    <name evidence="6" type="ORF">VP750_LOCUS11065</name>
</gene>
<keyword evidence="2" id="KW-0802">TPR repeat</keyword>
<feature type="domain" description="PPIase FKBP-type" evidence="5">
    <location>
        <begin position="325"/>
        <end position="418"/>
    </location>
</feature>
<dbReference type="PANTHER" id="PTHR46512">
    <property type="entry name" value="PEPTIDYLPROLYL ISOMERASE"/>
    <property type="match status" value="1"/>
</dbReference>
<dbReference type="SUPFAM" id="SSF48452">
    <property type="entry name" value="TPR-like"/>
    <property type="match status" value="1"/>
</dbReference>
<feature type="compositionally biased region" description="Basic and acidic residues" evidence="4">
    <location>
        <begin position="55"/>
        <end position="64"/>
    </location>
</feature>